<dbReference type="SMART" id="SM00382">
    <property type="entry name" value="AAA"/>
    <property type="match status" value="1"/>
</dbReference>
<keyword evidence="7" id="KW-0472">Membrane</keyword>
<dbReference type="Proteomes" id="UP000075714">
    <property type="component" value="Unassembled WGS sequence"/>
</dbReference>
<keyword evidence="2 6" id="KW-0547">Nucleotide-binding</keyword>
<comment type="similarity">
    <text evidence="6">Belongs to the AAA ATPase family.</text>
</comment>
<feature type="domain" description="AAA+ ATPase" evidence="8">
    <location>
        <begin position="118"/>
        <end position="253"/>
    </location>
</feature>
<evidence type="ECO:0000256" key="7">
    <source>
        <dbReference type="SAM" id="Phobius"/>
    </source>
</evidence>
<dbReference type="InterPro" id="IPR003960">
    <property type="entry name" value="ATPase_AAA_CS"/>
</dbReference>
<gene>
    <name evidence="9" type="ORF">GPECTOR_250g622</name>
</gene>
<keyword evidence="5" id="KW-0496">Mitochondrion</keyword>
<keyword evidence="10" id="KW-1185">Reference proteome</keyword>
<comment type="caution">
    <text evidence="9">The sequence shown here is derived from an EMBL/GenBank/DDBJ whole genome shotgun (WGS) entry which is preliminary data.</text>
</comment>
<evidence type="ECO:0000256" key="3">
    <source>
        <dbReference type="ARBA" id="ARBA00022840"/>
    </source>
</evidence>
<evidence type="ECO:0000256" key="5">
    <source>
        <dbReference type="ARBA" id="ARBA00023128"/>
    </source>
</evidence>
<dbReference type="EMBL" id="LSYV01000249">
    <property type="protein sequence ID" value="KXZ41894.1"/>
    <property type="molecule type" value="Genomic_DNA"/>
</dbReference>
<name>A0A150FW97_GONPE</name>
<organism evidence="9 10">
    <name type="scientific">Gonium pectorale</name>
    <name type="common">Green alga</name>
    <dbReference type="NCBI Taxonomy" id="33097"/>
    <lineage>
        <taxon>Eukaryota</taxon>
        <taxon>Viridiplantae</taxon>
        <taxon>Chlorophyta</taxon>
        <taxon>core chlorophytes</taxon>
        <taxon>Chlorophyceae</taxon>
        <taxon>CS clade</taxon>
        <taxon>Chlamydomonadales</taxon>
        <taxon>Volvocaceae</taxon>
        <taxon>Gonium</taxon>
    </lineage>
</organism>
<evidence type="ECO:0000256" key="1">
    <source>
        <dbReference type="ARBA" id="ARBA00004173"/>
    </source>
</evidence>
<dbReference type="PANTHER" id="PTHR45644:SF56">
    <property type="entry name" value="AAA ATPASE, PUTATIVE (AFU_ORTHOLOGUE AFUA_2G12920)-RELATED"/>
    <property type="match status" value="1"/>
</dbReference>
<dbReference type="PANTHER" id="PTHR45644">
    <property type="entry name" value="AAA ATPASE, PUTATIVE (AFU_ORTHOLOGUE AFUA_2G12920)-RELATED-RELATED"/>
    <property type="match status" value="1"/>
</dbReference>
<dbReference type="InterPro" id="IPR003593">
    <property type="entry name" value="AAA+_ATPase"/>
</dbReference>
<dbReference type="OrthoDB" id="10254455at2759"/>
<dbReference type="InterPro" id="IPR051701">
    <property type="entry name" value="Mito_OM_Translocase_MSP1"/>
</dbReference>
<evidence type="ECO:0000256" key="6">
    <source>
        <dbReference type="RuleBase" id="RU003651"/>
    </source>
</evidence>
<feature type="transmembrane region" description="Helical" evidence="7">
    <location>
        <begin position="14"/>
        <end position="35"/>
    </location>
</feature>
<dbReference type="Pfam" id="PF00004">
    <property type="entry name" value="AAA"/>
    <property type="match status" value="1"/>
</dbReference>
<evidence type="ECO:0000259" key="8">
    <source>
        <dbReference type="SMART" id="SM00382"/>
    </source>
</evidence>
<keyword evidence="3 6" id="KW-0067">ATP-binding</keyword>
<dbReference type="SUPFAM" id="SSF52540">
    <property type="entry name" value="P-loop containing nucleoside triphosphate hydrolases"/>
    <property type="match status" value="1"/>
</dbReference>
<dbReference type="Gene3D" id="3.40.50.300">
    <property type="entry name" value="P-loop containing nucleotide triphosphate hydrolases"/>
    <property type="match status" value="1"/>
</dbReference>
<dbReference type="FunFam" id="3.40.50.300:FF:001025">
    <property type="entry name" value="ATPase family, AAA domain-containing 2B"/>
    <property type="match status" value="1"/>
</dbReference>
<dbReference type="AlphaFoldDB" id="A0A150FW97"/>
<keyword evidence="4" id="KW-0175">Coiled coil</keyword>
<dbReference type="GO" id="GO:0005524">
    <property type="term" value="F:ATP binding"/>
    <property type="evidence" value="ECO:0007669"/>
    <property type="project" value="UniProtKB-KW"/>
</dbReference>
<dbReference type="GO" id="GO:0005741">
    <property type="term" value="C:mitochondrial outer membrane"/>
    <property type="evidence" value="ECO:0007669"/>
    <property type="project" value="TreeGrafter"/>
</dbReference>
<protein>
    <recommendedName>
        <fullName evidence="8">AAA+ ATPase domain-containing protein</fullName>
    </recommendedName>
</protein>
<proteinExistence type="inferred from homology"/>
<evidence type="ECO:0000313" key="9">
    <source>
        <dbReference type="EMBL" id="KXZ41894.1"/>
    </source>
</evidence>
<reference evidence="10" key="1">
    <citation type="journal article" date="2016" name="Nat. Commun.">
        <title>The Gonium pectorale genome demonstrates co-option of cell cycle regulation during the evolution of multicellularity.</title>
        <authorList>
            <person name="Hanschen E.R."/>
            <person name="Marriage T.N."/>
            <person name="Ferris P.J."/>
            <person name="Hamaji T."/>
            <person name="Toyoda A."/>
            <person name="Fujiyama A."/>
            <person name="Neme R."/>
            <person name="Noguchi H."/>
            <person name="Minakuchi Y."/>
            <person name="Suzuki M."/>
            <person name="Kawai-Toyooka H."/>
            <person name="Smith D.R."/>
            <person name="Sparks H."/>
            <person name="Anderson J."/>
            <person name="Bakaric R."/>
            <person name="Luria V."/>
            <person name="Karger A."/>
            <person name="Kirschner M.W."/>
            <person name="Durand P.M."/>
            <person name="Michod R.E."/>
            <person name="Nozaki H."/>
            <person name="Olson B.J."/>
        </authorList>
    </citation>
    <scope>NUCLEOTIDE SEQUENCE [LARGE SCALE GENOMIC DNA]</scope>
    <source>
        <strain evidence="10">NIES-2863</strain>
    </source>
</reference>
<dbReference type="InterPro" id="IPR003959">
    <property type="entry name" value="ATPase_AAA_core"/>
</dbReference>
<evidence type="ECO:0000313" key="10">
    <source>
        <dbReference type="Proteomes" id="UP000075714"/>
    </source>
</evidence>
<dbReference type="PROSITE" id="PS00674">
    <property type="entry name" value="AAA"/>
    <property type="match status" value="1"/>
</dbReference>
<comment type="subcellular location">
    <subcellularLocation>
        <location evidence="1">Mitochondrion</location>
    </subcellularLocation>
</comment>
<dbReference type="STRING" id="33097.A0A150FW97"/>
<dbReference type="InterPro" id="IPR027417">
    <property type="entry name" value="P-loop_NTPase"/>
</dbReference>
<accession>A0A150FW97</accession>
<evidence type="ECO:0000256" key="2">
    <source>
        <dbReference type="ARBA" id="ARBA00022741"/>
    </source>
</evidence>
<keyword evidence="7" id="KW-1133">Transmembrane helix</keyword>
<dbReference type="GO" id="GO:0016887">
    <property type="term" value="F:ATP hydrolysis activity"/>
    <property type="evidence" value="ECO:0007669"/>
    <property type="project" value="InterPro"/>
</dbReference>
<keyword evidence="7" id="KW-0812">Transmembrane</keyword>
<evidence type="ECO:0000256" key="4">
    <source>
        <dbReference type="ARBA" id="ARBA00023054"/>
    </source>
</evidence>
<sequence length="253" mass="27885">MWGILAFNRLPAEVMTAAISAAVVSALGVWLVMMYMDPYGPARQQVKSRAASLGKRLNRRVELNQYEEQVAAQAIAPEDIRVVMQDVAGLEHITSDLELKVMAPLRHPHLYSTTLLKQARGVLLYGPPGTGKTMLAQALAREAGCFFLNLTASSVVSKWMGDSNRLVRAAFSLAAKLEPAIIFVDEVDALLGRRGGASEHEVTLLLKTEFMQLWDGVETNPAQRVFVVGATNRPWMLDEAVLRRFAIAYEVGY</sequence>